<dbReference type="Pfam" id="PF22486">
    <property type="entry name" value="MATH_2"/>
    <property type="match status" value="2"/>
</dbReference>
<dbReference type="PANTHER" id="PTHR46162:SF9">
    <property type="entry name" value="MATH DOMAIN-CONTAINING PROTEIN"/>
    <property type="match status" value="1"/>
</dbReference>
<dbReference type="PROSITE" id="PS50144">
    <property type="entry name" value="MATH"/>
    <property type="match status" value="2"/>
</dbReference>
<dbReference type="OMA" id="IRGEAHY"/>
<dbReference type="AlphaFoldDB" id="A0A1U8ASK5"/>
<name>A0A1U8ASK5_NELNU</name>
<accession>A0A1U8ASK5</accession>
<dbReference type="InterPro" id="IPR002083">
    <property type="entry name" value="MATH/TRAF_dom"/>
</dbReference>
<organism evidence="1 2">
    <name type="scientific">Nelumbo nucifera</name>
    <name type="common">Sacred lotus</name>
    <dbReference type="NCBI Taxonomy" id="4432"/>
    <lineage>
        <taxon>Eukaryota</taxon>
        <taxon>Viridiplantae</taxon>
        <taxon>Streptophyta</taxon>
        <taxon>Embryophyta</taxon>
        <taxon>Tracheophyta</taxon>
        <taxon>Spermatophyta</taxon>
        <taxon>Magnoliopsida</taxon>
        <taxon>Proteales</taxon>
        <taxon>Nelumbonaceae</taxon>
        <taxon>Nelumbo</taxon>
    </lineage>
</organism>
<dbReference type="SMART" id="SM00061">
    <property type="entry name" value="MATH"/>
    <property type="match status" value="2"/>
</dbReference>
<dbReference type="eggNOG" id="KOG1987">
    <property type="taxonomic scope" value="Eukaryota"/>
</dbReference>
<gene>
    <name evidence="2" type="primary">LOC104607116</name>
</gene>
<evidence type="ECO:0000313" key="1">
    <source>
        <dbReference type="Proteomes" id="UP000189703"/>
    </source>
</evidence>
<protein>
    <submittedName>
        <fullName evidence="2">Uncharacterized protein LOC104607116</fullName>
    </submittedName>
</protein>
<dbReference type="GeneID" id="104607116"/>
<reference evidence="2" key="1">
    <citation type="submission" date="2025-08" db="UniProtKB">
        <authorList>
            <consortium name="RefSeq"/>
        </authorList>
    </citation>
    <scope>IDENTIFICATION</scope>
</reference>
<dbReference type="OrthoDB" id="1883087at2759"/>
<dbReference type="SUPFAM" id="SSF49599">
    <property type="entry name" value="TRAF domain-like"/>
    <property type="match status" value="2"/>
</dbReference>
<sequence>MAIVYPSPPQKDRPLHLDVANSRDAPPAHYIFKIRSFSLLSKASVEKYDSDVFEVGGYKWKLSLYPDGNKVGNGSDHISLYLVLADSSLLQAGSEVNATFSLFLFDQLQDKYLTFQERRVRRFYAMRTEWGIARFIDLKTFKDPNNGYLVSDTCVFGAEIFIIKNEARGVCLSMEEGAVACTHTWKMEKFSGIDTERLDSEAFLAGDYKWKIRLYPKGIGDGKGNSISLFLALADSTTLPPDTKVYTKLAMRIMDQASGAHSQEETYHLFSPSVSVWGWPNFMTLAKLNDQSTKSFLRNGSCIFQAEVTVLGSVSKLA</sequence>
<dbReference type="STRING" id="4432.A0A1U8ASK5"/>
<dbReference type="InterPro" id="IPR008974">
    <property type="entry name" value="TRAF-like"/>
</dbReference>
<proteinExistence type="predicted"/>
<dbReference type="Proteomes" id="UP000189703">
    <property type="component" value="Unplaced"/>
</dbReference>
<evidence type="ECO:0000313" key="2">
    <source>
        <dbReference type="RefSeq" id="XP_010270945.1"/>
    </source>
</evidence>
<dbReference type="Gene3D" id="2.60.210.10">
    <property type="entry name" value="Apoptosis, Tumor Necrosis Factor Receptor Associated Protein 2, Chain A"/>
    <property type="match status" value="2"/>
</dbReference>
<keyword evidence="1" id="KW-1185">Reference proteome</keyword>
<dbReference type="KEGG" id="nnu:104607116"/>
<dbReference type="PANTHER" id="PTHR46162">
    <property type="entry name" value="TRAF-LIKE FAMILY PROTEIN"/>
    <property type="match status" value="1"/>
</dbReference>
<dbReference type="RefSeq" id="XP_010270945.1">
    <property type="nucleotide sequence ID" value="XM_010272643.2"/>
</dbReference>
<dbReference type="CDD" id="cd00121">
    <property type="entry name" value="MATH"/>
    <property type="match status" value="2"/>
</dbReference>